<gene>
    <name evidence="2" type="ORF">C1SCF055_LOCUS8766</name>
</gene>
<dbReference type="GO" id="GO:0003824">
    <property type="term" value="F:catalytic activity"/>
    <property type="evidence" value="ECO:0007669"/>
    <property type="project" value="InterPro"/>
</dbReference>
<keyword evidence="4" id="KW-1185">Reference proteome</keyword>
<dbReference type="InterPro" id="IPR036291">
    <property type="entry name" value="NAD(P)-bd_dom_sf"/>
</dbReference>
<accession>A0A9P1BZ38</accession>
<protein>
    <recommendedName>
        <fullName evidence="1">Amidase domain-containing protein</fullName>
    </recommendedName>
</protein>
<comment type="caution">
    <text evidence="2">The sequence shown here is derived from an EMBL/GenBank/DDBJ whole genome shotgun (WGS) entry which is preliminary data.</text>
</comment>
<dbReference type="OrthoDB" id="421993at2759"/>
<name>A0A9P1BZ38_9DINO</name>
<dbReference type="InterPro" id="IPR023631">
    <property type="entry name" value="Amidase_dom"/>
</dbReference>
<evidence type="ECO:0000313" key="4">
    <source>
        <dbReference type="Proteomes" id="UP001152797"/>
    </source>
</evidence>
<dbReference type="EMBL" id="CAMXCT030000596">
    <property type="protein sequence ID" value="CAL4768233.1"/>
    <property type="molecule type" value="Genomic_DNA"/>
</dbReference>
<dbReference type="InterPro" id="IPR002347">
    <property type="entry name" value="SDR_fam"/>
</dbReference>
<dbReference type="EMBL" id="CAMXCT010000596">
    <property type="protein sequence ID" value="CAI3980921.1"/>
    <property type="molecule type" value="Genomic_DNA"/>
</dbReference>
<dbReference type="SUPFAM" id="SSF75304">
    <property type="entry name" value="Amidase signature (AS) enzymes"/>
    <property type="match status" value="1"/>
</dbReference>
<dbReference type="AlphaFoldDB" id="A0A9P1BZ38"/>
<dbReference type="Proteomes" id="UP001152797">
    <property type="component" value="Unassembled WGS sequence"/>
</dbReference>
<dbReference type="InterPro" id="IPR036928">
    <property type="entry name" value="AS_sf"/>
</dbReference>
<sequence>MDSLSLLEAHEVVAMLRAGSVSPLELIDVVERRISATEPLVHATPITCFERARERAQQLENSPPQTGRGFLHGLPVLIKDTHAVEGVRFTEGSLLHAERIAEENAPLVAQLESKGAIIVGKTNVPEFCAGSQSFNSIFPTTVSPWDIRTTAGGSSGGSAAALVSYQCWLATGTDLGGSLRIPAAFCGAVGFRVSPGRTPGQGYGPLLGLHGIAGPMARSIRDAALFLDAMESNTGWDNVEPHSPSEETFEAAAILGATQGVEGLGLKVGFSTVGCKYSPDVEALCRKAAQLMNNNRDVLEVGEDMVDSVLARRIFHALRAEQLAAKYGDKLADPATRALVKPELQWNILQGQGPDIQERAEEARGELRQLQSQVQEMFKSVDILCVPATMDAAFDAEVRYPTKQIDQSFSNYLGWMMPAATVSVFLCPAVVLPCGFLEDGRPVGLQVLAPYGADATVLRAAAALEQCLALPKGTEPQSGTAELRTEGPRLLPTLCFQFQTIVQVPTRSKGRLQRKLLSTMALNRSTVPQPWPSSLTWRLVWLFVGETVPTQRLAAGDSQHPAAPWKVVKKDKRSEITGASHGIGQALALKAAELGAAELILVDLDSMDLVAKEAQTIGASAGQDLRVSTYKVDVRLEDAVASLCAKISMPHSPQVVLLSAGVVAGQPFLPGPEQTLSAKDLRRTMETNFLGSAWFAQQLLPGMLQQPGALVFISSMMGVLGSARLSDYCASKWALLGFSESLRLELRARQCGRVGIMAVCPYLVDTEMFRGAFEGADRSTWFRRCVGWLRSLVFSKLHTEDVAAAILAQLDHDLSEVPPQLFLPWHAGWVPVLLRSLPASLQYILLDLGGGCFGMDSFQGRVPCTVPSN</sequence>
<dbReference type="EMBL" id="CAMXCT020000596">
    <property type="protein sequence ID" value="CAL1134296.1"/>
    <property type="molecule type" value="Genomic_DNA"/>
</dbReference>
<dbReference type="PANTHER" id="PTHR11895:SF76">
    <property type="entry name" value="INDOLEACETAMIDE HYDROLASE"/>
    <property type="match status" value="1"/>
</dbReference>
<dbReference type="Gene3D" id="3.40.50.720">
    <property type="entry name" value="NAD(P)-binding Rossmann-like Domain"/>
    <property type="match status" value="1"/>
</dbReference>
<dbReference type="SUPFAM" id="SSF51735">
    <property type="entry name" value="NAD(P)-binding Rossmann-fold domains"/>
    <property type="match status" value="1"/>
</dbReference>
<dbReference type="InterPro" id="IPR000120">
    <property type="entry name" value="Amidase"/>
</dbReference>
<dbReference type="InterPro" id="IPR020904">
    <property type="entry name" value="Sc_DH/Rdtase_CS"/>
</dbReference>
<dbReference type="Pfam" id="PF00106">
    <property type="entry name" value="adh_short"/>
    <property type="match status" value="1"/>
</dbReference>
<organism evidence="2">
    <name type="scientific">Cladocopium goreaui</name>
    <dbReference type="NCBI Taxonomy" id="2562237"/>
    <lineage>
        <taxon>Eukaryota</taxon>
        <taxon>Sar</taxon>
        <taxon>Alveolata</taxon>
        <taxon>Dinophyceae</taxon>
        <taxon>Suessiales</taxon>
        <taxon>Symbiodiniaceae</taxon>
        <taxon>Cladocopium</taxon>
    </lineage>
</organism>
<reference evidence="3 4" key="2">
    <citation type="submission" date="2024-05" db="EMBL/GenBank/DDBJ databases">
        <authorList>
            <person name="Chen Y."/>
            <person name="Shah S."/>
            <person name="Dougan E. K."/>
            <person name="Thang M."/>
            <person name="Chan C."/>
        </authorList>
    </citation>
    <scope>NUCLEOTIDE SEQUENCE [LARGE SCALE GENOMIC DNA]</scope>
</reference>
<dbReference type="PANTHER" id="PTHR11895">
    <property type="entry name" value="TRANSAMIDASE"/>
    <property type="match status" value="1"/>
</dbReference>
<dbReference type="PRINTS" id="PR00081">
    <property type="entry name" value="GDHRDH"/>
</dbReference>
<proteinExistence type="predicted"/>
<feature type="domain" description="Amidase" evidence="1">
    <location>
        <begin position="27"/>
        <end position="458"/>
    </location>
</feature>
<reference evidence="2" key="1">
    <citation type="submission" date="2022-10" db="EMBL/GenBank/DDBJ databases">
        <authorList>
            <person name="Chen Y."/>
            <person name="Dougan E. K."/>
            <person name="Chan C."/>
            <person name="Rhodes N."/>
            <person name="Thang M."/>
        </authorList>
    </citation>
    <scope>NUCLEOTIDE SEQUENCE</scope>
</reference>
<dbReference type="Pfam" id="PF01425">
    <property type="entry name" value="Amidase"/>
    <property type="match status" value="1"/>
</dbReference>
<evidence type="ECO:0000313" key="2">
    <source>
        <dbReference type="EMBL" id="CAI3980921.1"/>
    </source>
</evidence>
<evidence type="ECO:0000313" key="3">
    <source>
        <dbReference type="EMBL" id="CAL4768233.1"/>
    </source>
</evidence>
<dbReference type="PROSITE" id="PS00061">
    <property type="entry name" value="ADH_SHORT"/>
    <property type="match status" value="1"/>
</dbReference>
<evidence type="ECO:0000259" key="1">
    <source>
        <dbReference type="Pfam" id="PF01425"/>
    </source>
</evidence>
<dbReference type="Gene3D" id="3.90.1300.10">
    <property type="entry name" value="Amidase signature (AS) domain"/>
    <property type="match status" value="1"/>
</dbReference>